<dbReference type="AlphaFoldDB" id="A0A6J6PWI8"/>
<feature type="region of interest" description="Disordered" evidence="1">
    <location>
        <begin position="208"/>
        <end position="249"/>
    </location>
</feature>
<reference evidence="2" key="1">
    <citation type="submission" date="2020-05" db="EMBL/GenBank/DDBJ databases">
        <authorList>
            <person name="Chiriac C."/>
            <person name="Salcher M."/>
            <person name="Ghai R."/>
            <person name="Kavagutti S V."/>
        </authorList>
    </citation>
    <scope>NUCLEOTIDE SEQUENCE</scope>
</reference>
<feature type="compositionally biased region" description="Basic and acidic residues" evidence="1">
    <location>
        <begin position="208"/>
        <end position="227"/>
    </location>
</feature>
<protein>
    <submittedName>
        <fullName evidence="2">Unannotated protein</fullName>
    </submittedName>
</protein>
<organism evidence="2">
    <name type="scientific">freshwater metagenome</name>
    <dbReference type="NCBI Taxonomy" id="449393"/>
    <lineage>
        <taxon>unclassified sequences</taxon>
        <taxon>metagenomes</taxon>
        <taxon>ecological metagenomes</taxon>
    </lineage>
</organism>
<evidence type="ECO:0000256" key="1">
    <source>
        <dbReference type="SAM" id="MobiDB-lite"/>
    </source>
</evidence>
<accession>A0A6J6PWI8</accession>
<evidence type="ECO:0000313" key="2">
    <source>
        <dbReference type="EMBL" id="CAB4700194.1"/>
    </source>
</evidence>
<sequence>MAAQHPVDDGAGGHFESGGPVSCVDRVDRRVDATHGDGLRDGLAGDCPLAGASDGQGARAVEKVGGVLRAEDRRRERLKPRALAIGEAGLGHGDPYEVGVDLAPRRGHRAGHVGVRVARAGLAEEGSDAAVRLAHRRDAVDRLVGVTGEVHVHLGDDLALGRGQRRHLEDDLDLAGGVGDLDVDEVVRRTAGRIPARVVVVLDVGAGRRGDEEGEGKGRHDGSAEARHPRRLAAGSRDPAAPPMSLPSGLADLDAQAAFAAFGAGPGRARATVRLPSPAFHHRGPS</sequence>
<name>A0A6J6PWI8_9ZZZZ</name>
<proteinExistence type="predicted"/>
<gene>
    <name evidence="2" type="ORF">UFOPK2579_00902</name>
</gene>
<feature type="region of interest" description="Disordered" evidence="1">
    <location>
        <begin position="1"/>
        <end position="22"/>
    </location>
</feature>
<dbReference type="EMBL" id="CAEZXR010000086">
    <property type="protein sequence ID" value="CAB4700194.1"/>
    <property type="molecule type" value="Genomic_DNA"/>
</dbReference>